<reference evidence="1 2" key="1">
    <citation type="submission" date="2019-04" db="EMBL/GenBank/DDBJ databases">
        <title>An improved genome assembly and genetic linkage map for asparagus bean, Vigna unguiculata ssp. sesquipedialis.</title>
        <authorList>
            <person name="Xia Q."/>
            <person name="Zhang R."/>
            <person name="Dong Y."/>
        </authorList>
    </citation>
    <scope>NUCLEOTIDE SEQUENCE [LARGE SCALE GENOMIC DNA]</scope>
    <source>
        <tissue evidence="1">Leaf</tissue>
    </source>
</reference>
<protein>
    <submittedName>
        <fullName evidence="1">Uncharacterized protein</fullName>
    </submittedName>
</protein>
<dbReference type="EMBL" id="CP039347">
    <property type="protein sequence ID" value="QCD86515.1"/>
    <property type="molecule type" value="Genomic_DNA"/>
</dbReference>
<dbReference type="AlphaFoldDB" id="A0A4D6LDW5"/>
<evidence type="ECO:0000313" key="2">
    <source>
        <dbReference type="Proteomes" id="UP000501690"/>
    </source>
</evidence>
<keyword evidence="2" id="KW-1185">Reference proteome</keyword>
<dbReference type="Proteomes" id="UP000501690">
    <property type="component" value="Linkage Group LG3"/>
</dbReference>
<organism evidence="1 2">
    <name type="scientific">Vigna unguiculata</name>
    <name type="common">Cowpea</name>
    <dbReference type="NCBI Taxonomy" id="3917"/>
    <lineage>
        <taxon>Eukaryota</taxon>
        <taxon>Viridiplantae</taxon>
        <taxon>Streptophyta</taxon>
        <taxon>Embryophyta</taxon>
        <taxon>Tracheophyta</taxon>
        <taxon>Spermatophyta</taxon>
        <taxon>Magnoliopsida</taxon>
        <taxon>eudicotyledons</taxon>
        <taxon>Gunneridae</taxon>
        <taxon>Pentapetalae</taxon>
        <taxon>rosids</taxon>
        <taxon>fabids</taxon>
        <taxon>Fabales</taxon>
        <taxon>Fabaceae</taxon>
        <taxon>Papilionoideae</taxon>
        <taxon>50 kb inversion clade</taxon>
        <taxon>NPAAA clade</taxon>
        <taxon>indigoferoid/millettioid clade</taxon>
        <taxon>Phaseoleae</taxon>
        <taxon>Vigna</taxon>
    </lineage>
</organism>
<name>A0A4D6LDW5_VIGUN</name>
<gene>
    <name evidence="1" type="ORF">DEO72_LG3g1038</name>
</gene>
<evidence type="ECO:0000313" key="1">
    <source>
        <dbReference type="EMBL" id="QCD86515.1"/>
    </source>
</evidence>
<proteinExistence type="predicted"/>
<sequence>MVFAAAFHSWRGGASARCYKAGDGGVVVAVTGALCCRSVISGFHGWLRCYCCGMMTKRVQASESARERWWSYRCCSEQVLRWPWCRLINDGGGCVFADP</sequence>
<accession>A0A4D6LDW5</accession>